<evidence type="ECO:0000259" key="8">
    <source>
        <dbReference type="Pfam" id="PF00535"/>
    </source>
</evidence>
<dbReference type="InterPro" id="IPR001173">
    <property type="entry name" value="Glyco_trans_2-like"/>
</dbReference>
<keyword evidence="1" id="KW-1003">Cell membrane</keyword>
<name>A0ABS3T2P6_9FLAO</name>
<keyword evidence="2" id="KW-0328">Glycosyltransferase</keyword>
<gene>
    <name evidence="9" type="ORF">J4050_08175</name>
</gene>
<keyword evidence="5" id="KW-0448">Lipopolysaccharide biosynthesis</keyword>
<dbReference type="PANTHER" id="PTHR48090:SF3">
    <property type="entry name" value="UNDECAPRENYL-PHOSPHATE 4-DEOXY-4-FORMAMIDO-L-ARABINOSE TRANSFERASE"/>
    <property type="match status" value="1"/>
</dbReference>
<evidence type="ECO:0000256" key="4">
    <source>
        <dbReference type="ARBA" id="ARBA00022692"/>
    </source>
</evidence>
<dbReference type="Pfam" id="PF00535">
    <property type="entry name" value="Glycos_transf_2"/>
    <property type="match status" value="1"/>
</dbReference>
<evidence type="ECO:0000256" key="6">
    <source>
        <dbReference type="ARBA" id="ARBA00022989"/>
    </source>
</evidence>
<keyword evidence="6" id="KW-1133">Transmembrane helix</keyword>
<evidence type="ECO:0000256" key="7">
    <source>
        <dbReference type="ARBA" id="ARBA00023136"/>
    </source>
</evidence>
<dbReference type="CDD" id="cd04179">
    <property type="entry name" value="DPM_DPG-synthase_like"/>
    <property type="match status" value="1"/>
</dbReference>
<dbReference type="Gene3D" id="3.90.550.10">
    <property type="entry name" value="Spore Coat Polysaccharide Biosynthesis Protein SpsA, Chain A"/>
    <property type="match status" value="1"/>
</dbReference>
<dbReference type="EMBL" id="JAGEVF010000005">
    <property type="protein sequence ID" value="MBO3116719.1"/>
    <property type="molecule type" value="Genomic_DNA"/>
</dbReference>
<feature type="domain" description="Glycosyltransferase 2-like" evidence="8">
    <location>
        <begin position="11"/>
        <end position="146"/>
    </location>
</feature>
<keyword evidence="10" id="KW-1185">Reference proteome</keyword>
<dbReference type="RefSeq" id="WP_208154083.1">
    <property type="nucleotide sequence ID" value="NZ_JAGEVF010000005.1"/>
</dbReference>
<reference evidence="9 10" key="1">
    <citation type="submission" date="2021-03" db="EMBL/GenBank/DDBJ databases">
        <title>Winogradskyella sp. nov., isolated from costal sediment.</title>
        <authorList>
            <person name="Gao C."/>
        </authorList>
    </citation>
    <scope>NUCLEOTIDE SEQUENCE [LARGE SCALE GENOMIC DNA]</scope>
    <source>
        <strain evidence="9 10">DF17</strain>
    </source>
</reference>
<keyword evidence="3" id="KW-0808">Transferase</keyword>
<evidence type="ECO:0000256" key="3">
    <source>
        <dbReference type="ARBA" id="ARBA00022679"/>
    </source>
</evidence>
<dbReference type="SUPFAM" id="SSF53448">
    <property type="entry name" value="Nucleotide-diphospho-sugar transferases"/>
    <property type="match status" value="1"/>
</dbReference>
<accession>A0ABS3T2P6</accession>
<dbReference type="InterPro" id="IPR029044">
    <property type="entry name" value="Nucleotide-diphossugar_trans"/>
</dbReference>
<evidence type="ECO:0000313" key="9">
    <source>
        <dbReference type="EMBL" id="MBO3116719.1"/>
    </source>
</evidence>
<comment type="caution">
    <text evidence="9">The sequence shown here is derived from an EMBL/GenBank/DDBJ whole genome shotgun (WGS) entry which is preliminary data.</text>
</comment>
<dbReference type="InterPro" id="IPR050256">
    <property type="entry name" value="Glycosyltransferase_2"/>
</dbReference>
<dbReference type="PANTHER" id="PTHR48090">
    <property type="entry name" value="UNDECAPRENYL-PHOSPHATE 4-DEOXY-4-FORMAMIDO-L-ARABINOSE TRANSFERASE-RELATED"/>
    <property type="match status" value="1"/>
</dbReference>
<sequence length="246" mass="28258">MDFNGRKYRLTIIVPVNNEEENLPRLATELFNYLKIAVVPTQVLFVNDGSTDNSEALIASICKNNNSFNYISLRTNGGLSTALKAGFDIIETELTGYIDADLQTLPRDFNILLKHIDSNDLVMGFRQKRKDAFLKYLSSILANKFRRIFTRDGINDTGCPLKIIKTDFAKQLPLFKGMHRFLPALIQLQKGRVMQVPIEHYPRVFGKSHFNLPNRVLGTFIDCFIFLWIKKRFITYDISNSNTKPE</sequence>
<keyword evidence="7" id="KW-0472">Membrane</keyword>
<evidence type="ECO:0000256" key="1">
    <source>
        <dbReference type="ARBA" id="ARBA00022475"/>
    </source>
</evidence>
<evidence type="ECO:0000313" key="10">
    <source>
        <dbReference type="Proteomes" id="UP000676776"/>
    </source>
</evidence>
<evidence type="ECO:0000256" key="5">
    <source>
        <dbReference type="ARBA" id="ARBA00022985"/>
    </source>
</evidence>
<organism evidence="9 10">
    <name type="scientific">Winogradskyella pelagia</name>
    <dbReference type="NCBI Taxonomy" id="2819984"/>
    <lineage>
        <taxon>Bacteria</taxon>
        <taxon>Pseudomonadati</taxon>
        <taxon>Bacteroidota</taxon>
        <taxon>Flavobacteriia</taxon>
        <taxon>Flavobacteriales</taxon>
        <taxon>Flavobacteriaceae</taxon>
        <taxon>Winogradskyella</taxon>
    </lineage>
</organism>
<proteinExistence type="predicted"/>
<protein>
    <submittedName>
        <fullName evidence="9">Glycosyltransferase family 2 protein</fullName>
    </submittedName>
</protein>
<dbReference type="Proteomes" id="UP000676776">
    <property type="component" value="Unassembled WGS sequence"/>
</dbReference>
<keyword evidence="4" id="KW-0812">Transmembrane</keyword>
<evidence type="ECO:0000256" key="2">
    <source>
        <dbReference type="ARBA" id="ARBA00022676"/>
    </source>
</evidence>